<dbReference type="OrthoDB" id="10039611at2759"/>
<proteinExistence type="predicted"/>
<dbReference type="AlphaFoldDB" id="A0A1J8Q201"/>
<accession>A0A1J8Q201</accession>
<gene>
    <name evidence="1" type="ORF">AZE42_14028</name>
</gene>
<protein>
    <submittedName>
        <fullName evidence="1">Uncharacterized protein</fullName>
    </submittedName>
</protein>
<keyword evidence="2" id="KW-1185">Reference proteome</keyword>
<name>A0A1J8Q201_9AGAM</name>
<organism evidence="1 2">
    <name type="scientific">Rhizopogon vesiculosus</name>
    <dbReference type="NCBI Taxonomy" id="180088"/>
    <lineage>
        <taxon>Eukaryota</taxon>
        <taxon>Fungi</taxon>
        <taxon>Dikarya</taxon>
        <taxon>Basidiomycota</taxon>
        <taxon>Agaricomycotina</taxon>
        <taxon>Agaricomycetes</taxon>
        <taxon>Agaricomycetidae</taxon>
        <taxon>Boletales</taxon>
        <taxon>Suillineae</taxon>
        <taxon>Rhizopogonaceae</taxon>
        <taxon>Rhizopogon</taxon>
    </lineage>
</organism>
<dbReference type="Proteomes" id="UP000183567">
    <property type="component" value="Unassembled WGS sequence"/>
</dbReference>
<evidence type="ECO:0000313" key="2">
    <source>
        <dbReference type="Proteomes" id="UP000183567"/>
    </source>
</evidence>
<reference evidence="1 2" key="1">
    <citation type="submission" date="2016-03" db="EMBL/GenBank/DDBJ databases">
        <title>Comparative genomics of the ectomycorrhizal sister species Rhizopogon vinicolor and Rhizopogon vesiculosus (Basidiomycota: Boletales) reveals a divergence of the mating type B locus.</title>
        <authorList>
            <person name="Mujic A.B."/>
            <person name="Kuo A."/>
            <person name="Tritt A."/>
            <person name="Lipzen A."/>
            <person name="Chen C."/>
            <person name="Johnson J."/>
            <person name="Sharma A."/>
            <person name="Barry K."/>
            <person name="Grigoriev I.V."/>
            <person name="Spatafora J.W."/>
        </authorList>
    </citation>
    <scope>NUCLEOTIDE SEQUENCE [LARGE SCALE GENOMIC DNA]</scope>
    <source>
        <strain evidence="1 2">AM-OR11-056</strain>
    </source>
</reference>
<dbReference type="EMBL" id="LVVM01003337">
    <property type="protein sequence ID" value="OJA15093.1"/>
    <property type="molecule type" value="Genomic_DNA"/>
</dbReference>
<evidence type="ECO:0000313" key="1">
    <source>
        <dbReference type="EMBL" id="OJA15093.1"/>
    </source>
</evidence>
<comment type="caution">
    <text evidence="1">The sequence shown here is derived from an EMBL/GenBank/DDBJ whole genome shotgun (WGS) entry which is preliminary data.</text>
</comment>
<sequence length="73" mass="8111">MDVLEKWYSDEDHMLKGPSATWGVLRTVKDANSNMVLGPDGKLLKETINIVDARLPNGDPQSLYFPDGHERAG</sequence>